<evidence type="ECO:0000313" key="18">
    <source>
        <dbReference type="EMBL" id="PIP86944.1"/>
    </source>
</evidence>
<keyword evidence="10" id="KW-0067">ATP-binding</keyword>
<keyword evidence="6" id="KW-0963">Cytoplasm</keyword>
<evidence type="ECO:0000256" key="11">
    <source>
        <dbReference type="ARBA" id="ARBA00022884"/>
    </source>
</evidence>
<dbReference type="Gene3D" id="2.40.50.140">
    <property type="entry name" value="Nucleic acid-binding proteins"/>
    <property type="match status" value="1"/>
</dbReference>
<evidence type="ECO:0000256" key="13">
    <source>
        <dbReference type="ARBA" id="ARBA00023146"/>
    </source>
</evidence>
<keyword evidence="13" id="KW-0030">Aminoacyl-tRNA synthetase</keyword>
<dbReference type="InterPro" id="IPR051270">
    <property type="entry name" value="Tyrosine-tRNA_ligase_regulator"/>
</dbReference>
<keyword evidence="12" id="KW-0648">Protein biosynthesis</keyword>
<dbReference type="FunFam" id="2.40.50.140:FF:000042">
    <property type="entry name" value="Methionine--tRNA ligase"/>
    <property type="match status" value="1"/>
</dbReference>
<dbReference type="PANTHER" id="PTHR11586:SF37">
    <property type="entry name" value="TRNA-BINDING DOMAIN-CONTAINING PROTEIN"/>
    <property type="match status" value="1"/>
</dbReference>
<gene>
    <name evidence="18" type="primary">metG</name>
    <name evidence="18" type="ORF">COW81_02845</name>
</gene>
<organism evidence="18 19">
    <name type="scientific">Candidatus Campbellbacteria bacterium CG22_combo_CG10-13_8_21_14_all_36_13</name>
    <dbReference type="NCBI Taxonomy" id="1974529"/>
    <lineage>
        <taxon>Bacteria</taxon>
        <taxon>Candidatus Campbelliibacteriota</taxon>
    </lineage>
</organism>
<evidence type="ECO:0000256" key="12">
    <source>
        <dbReference type="ARBA" id="ARBA00022917"/>
    </source>
</evidence>
<keyword evidence="8 18" id="KW-0436">Ligase</keyword>
<dbReference type="AlphaFoldDB" id="A0A2H0DXP1"/>
<dbReference type="Pfam" id="PF01588">
    <property type="entry name" value="tRNA_bind"/>
    <property type="match status" value="1"/>
</dbReference>
<keyword evidence="9" id="KW-0547">Nucleotide-binding</keyword>
<dbReference type="EMBL" id="PCTT01000038">
    <property type="protein sequence ID" value="PIP86944.1"/>
    <property type="molecule type" value="Genomic_DNA"/>
</dbReference>
<dbReference type="Proteomes" id="UP000231143">
    <property type="component" value="Unassembled WGS sequence"/>
</dbReference>
<dbReference type="SUPFAM" id="SSF50249">
    <property type="entry name" value="Nucleic acid-binding proteins"/>
    <property type="match status" value="1"/>
</dbReference>
<reference evidence="18 19" key="1">
    <citation type="submission" date="2017-09" db="EMBL/GenBank/DDBJ databases">
        <title>Depth-based differentiation of microbial function through sediment-hosted aquifers and enrichment of novel symbionts in the deep terrestrial subsurface.</title>
        <authorList>
            <person name="Probst A.J."/>
            <person name="Ladd B."/>
            <person name="Jarett J.K."/>
            <person name="Geller-Mcgrath D.E."/>
            <person name="Sieber C.M."/>
            <person name="Emerson J.B."/>
            <person name="Anantharaman K."/>
            <person name="Thomas B.C."/>
            <person name="Malmstrom R."/>
            <person name="Stieglmeier M."/>
            <person name="Klingl A."/>
            <person name="Woyke T."/>
            <person name="Ryan C.M."/>
            <person name="Banfield J.F."/>
        </authorList>
    </citation>
    <scope>NUCLEOTIDE SEQUENCE [LARGE SCALE GENOMIC DNA]</scope>
    <source>
        <strain evidence="18">CG22_combo_CG10-13_8_21_14_all_36_13</strain>
    </source>
</reference>
<comment type="subunit">
    <text evidence="3">Homodimer.</text>
</comment>
<dbReference type="CDD" id="cd02800">
    <property type="entry name" value="tRNA_bind_EcMetRS_like"/>
    <property type="match status" value="1"/>
</dbReference>
<dbReference type="GO" id="GO:0004825">
    <property type="term" value="F:methionine-tRNA ligase activity"/>
    <property type="evidence" value="ECO:0007669"/>
    <property type="project" value="UniProtKB-EC"/>
</dbReference>
<evidence type="ECO:0000256" key="10">
    <source>
        <dbReference type="ARBA" id="ARBA00022840"/>
    </source>
</evidence>
<dbReference type="InterPro" id="IPR004495">
    <property type="entry name" value="Met-tRNA-synth_bsu_C"/>
</dbReference>
<evidence type="ECO:0000256" key="16">
    <source>
        <dbReference type="PROSITE-ProRule" id="PRU00209"/>
    </source>
</evidence>
<evidence type="ECO:0000259" key="17">
    <source>
        <dbReference type="PROSITE" id="PS50886"/>
    </source>
</evidence>
<dbReference type="GO" id="GO:0006431">
    <property type="term" value="P:methionyl-tRNA aminoacylation"/>
    <property type="evidence" value="ECO:0007669"/>
    <property type="project" value="InterPro"/>
</dbReference>
<evidence type="ECO:0000256" key="2">
    <source>
        <dbReference type="ARBA" id="ARBA00004496"/>
    </source>
</evidence>
<evidence type="ECO:0000256" key="3">
    <source>
        <dbReference type="ARBA" id="ARBA00011738"/>
    </source>
</evidence>
<comment type="catalytic activity">
    <reaction evidence="15">
        <text>tRNA(Met) + L-methionine + ATP = L-methionyl-tRNA(Met) + AMP + diphosphate</text>
        <dbReference type="Rhea" id="RHEA:13481"/>
        <dbReference type="Rhea" id="RHEA-COMP:9667"/>
        <dbReference type="Rhea" id="RHEA-COMP:9698"/>
        <dbReference type="ChEBI" id="CHEBI:30616"/>
        <dbReference type="ChEBI" id="CHEBI:33019"/>
        <dbReference type="ChEBI" id="CHEBI:57844"/>
        <dbReference type="ChEBI" id="CHEBI:78442"/>
        <dbReference type="ChEBI" id="CHEBI:78530"/>
        <dbReference type="ChEBI" id="CHEBI:456215"/>
        <dbReference type="EC" id="6.1.1.10"/>
    </reaction>
</comment>
<comment type="caution">
    <text evidence="18">The sequence shown here is derived from an EMBL/GenBank/DDBJ whole genome shotgun (WGS) entry which is preliminary data.</text>
</comment>
<dbReference type="GO" id="GO:0005524">
    <property type="term" value="F:ATP binding"/>
    <property type="evidence" value="ECO:0007669"/>
    <property type="project" value="UniProtKB-KW"/>
</dbReference>
<evidence type="ECO:0000256" key="14">
    <source>
        <dbReference type="ARBA" id="ARBA00030904"/>
    </source>
</evidence>
<sequence>MPKPMINLEEFKKCDIRVATILSVDEIEGADKLYKLIVDCGDEEPRQIVSGIKEFFKPEDLVGKQILIIANLEPRKLKGVESNGMILAAKEGDTFALIVPEKEIKPGSSVT</sequence>
<evidence type="ECO:0000256" key="8">
    <source>
        <dbReference type="ARBA" id="ARBA00022598"/>
    </source>
</evidence>
<evidence type="ECO:0000313" key="19">
    <source>
        <dbReference type="Proteomes" id="UP000231143"/>
    </source>
</evidence>
<dbReference type="InterPro" id="IPR012340">
    <property type="entry name" value="NA-bd_OB-fold"/>
</dbReference>
<keyword evidence="7 16" id="KW-0820">tRNA-binding</keyword>
<evidence type="ECO:0000256" key="5">
    <source>
        <dbReference type="ARBA" id="ARBA00018753"/>
    </source>
</evidence>
<dbReference type="PROSITE" id="PS50886">
    <property type="entry name" value="TRBD"/>
    <property type="match status" value="1"/>
</dbReference>
<comment type="function">
    <text evidence="1">Is required not only for elongation of protein synthesis but also for the initiation of all mRNA translation through initiator tRNA(fMet) aminoacylation.</text>
</comment>
<feature type="domain" description="TRNA-binding" evidence="17">
    <location>
        <begin position="10"/>
        <end position="111"/>
    </location>
</feature>
<dbReference type="InterPro" id="IPR002547">
    <property type="entry name" value="tRNA-bd_dom"/>
</dbReference>
<proteinExistence type="predicted"/>
<dbReference type="GO" id="GO:0005737">
    <property type="term" value="C:cytoplasm"/>
    <property type="evidence" value="ECO:0007669"/>
    <property type="project" value="UniProtKB-SubCell"/>
</dbReference>
<evidence type="ECO:0000256" key="7">
    <source>
        <dbReference type="ARBA" id="ARBA00022555"/>
    </source>
</evidence>
<dbReference type="GO" id="GO:0000049">
    <property type="term" value="F:tRNA binding"/>
    <property type="evidence" value="ECO:0007669"/>
    <property type="project" value="UniProtKB-UniRule"/>
</dbReference>
<keyword evidence="11 16" id="KW-0694">RNA-binding</keyword>
<accession>A0A2H0DXP1</accession>
<dbReference type="EC" id="6.1.1.10" evidence="4"/>
<name>A0A2H0DXP1_9BACT</name>
<dbReference type="PANTHER" id="PTHR11586">
    <property type="entry name" value="TRNA-AMINOACYLATION COFACTOR ARC1 FAMILY MEMBER"/>
    <property type="match status" value="1"/>
</dbReference>
<evidence type="ECO:0000256" key="15">
    <source>
        <dbReference type="ARBA" id="ARBA00047364"/>
    </source>
</evidence>
<protein>
    <recommendedName>
        <fullName evidence="5">Methionine--tRNA ligase</fullName>
        <ecNumber evidence="4">6.1.1.10</ecNumber>
    </recommendedName>
    <alternativeName>
        <fullName evidence="14">Methionyl-tRNA synthetase</fullName>
    </alternativeName>
</protein>
<evidence type="ECO:0000256" key="6">
    <source>
        <dbReference type="ARBA" id="ARBA00022490"/>
    </source>
</evidence>
<evidence type="ECO:0000256" key="9">
    <source>
        <dbReference type="ARBA" id="ARBA00022741"/>
    </source>
</evidence>
<dbReference type="NCBIfam" id="TIGR00399">
    <property type="entry name" value="metG_C_term"/>
    <property type="match status" value="1"/>
</dbReference>
<evidence type="ECO:0000256" key="1">
    <source>
        <dbReference type="ARBA" id="ARBA00003314"/>
    </source>
</evidence>
<comment type="subcellular location">
    <subcellularLocation>
        <location evidence="2">Cytoplasm</location>
    </subcellularLocation>
</comment>
<evidence type="ECO:0000256" key="4">
    <source>
        <dbReference type="ARBA" id="ARBA00012838"/>
    </source>
</evidence>